<comment type="pathway">
    <text evidence="8">Carbohydrate biosynthesis; gluconeogenesis.</text>
</comment>
<evidence type="ECO:0000313" key="11">
    <source>
        <dbReference type="Proteomes" id="UP000216454"/>
    </source>
</evidence>
<dbReference type="GO" id="GO:0051156">
    <property type="term" value="P:glucose 6-phosphate metabolic process"/>
    <property type="evidence" value="ECO:0007669"/>
    <property type="project" value="TreeGrafter"/>
</dbReference>
<dbReference type="PANTHER" id="PTHR11469:SF1">
    <property type="entry name" value="GLUCOSE-6-PHOSPHATE ISOMERASE"/>
    <property type="match status" value="1"/>
</dbReference>
<protein>
    <recommendedName>
        <fullName evidence="8">Glucose-6-phosphate isomerase</fullName>
        <shortName evidence="8">GPI</shortName>
        <ecNumber evidence="8">5.3.1.9</ecNumber>
    </recommendedName>
    <alternativeName>
        <fullName evidence="8">Phosphoglucose isomerase</fullName>
        <shortName evidence="8">PGI</shortName>
    </alternativeName>
    <alternativeName>
        <fullName evidence="8">Phosphohexose isomerase</fullName>
        <shortName evidence="8">PHI</shortName>
    </alternativeName>
</protein>
<evidence type="ECO:0000256" key="9">
    <source>
        <dbReference type="RuleBase" id="RU000612"/>
    </source>
</evidence>
<proteinExistence type="inferred from homology"/>
<dbReference type="NCBIfam" id="NF001211">
    <property type="entry name" value="PRK00179.1"/>
    <property type="match status" value="1"/>
</dbReference>
<comment type="pathway">
    <text evidence="1 8 9">Carbohydrate degradation; glycolysis; D-glyceraldehyde 3-phosphate and glycerone phosphate from D-glucose: step 2/4.</text>
</comment>
<comment type="caution">
    <text evidence="10">The sequence shown here is derived from an EMBL/GenBank/DDBJ whole genome shotgun (WGS) entry which is preliminary data.</text>
</comment>
<dbReference type="GO" id="GO:0004347">
    <property type="term" value="F:glucose-6-phosphate isomerase activity"/>
    <property type="evidence" value="ECO:0007669"/>
    <property type="project" value="UniProtKB-UniRule"/>
</dbReference>
<dbReference type="UniPathway" id="UPA00109">
    <property type="reaction ID" value="UER00181"/>
</dbReference>
<evidence type="ECO:0000256" key="5">
    <source>
        <dbReference type="ARBA" id="ARBA00023152"/>
    </source>
</evidence>
<dbReference type="InterPro" id="IPR035476">
    <property type="entry name" value="SIS_PGI_1"/>
</dbReference>
<feature type="active site" evidence="8">
    <location>
        <position position="404"/>
    </location>
</feature>
<dbReference type="CDD" id="cd05015">
    <property type="entry name" value="SIS_PGI_1"/>
    <property type="match status" value="1"/>
</dbReference>
<sequence>MAINPPVDATQTPAWAALQKHYDELQAEGINLRKWFAEDPQRTEKLSFQAGDLYFDLSKNLIKPETLQLFANLAKDVKLDERIKQQYTGVHINNTEDRAVLHTALRRPVEDEGKYIVDGQDTVKDVHETLDRIYAFANKVRSGEWKGVTGKTIKTVVNIGIGGSDLGPNMAYEALKAYADAGISARYVSNIDPTDLAEKTKDLDPETTLFIIVSKTFTTLETLTNARCARTWLLGKLEAQGAIDGSDASKKDAVKKHFVAVSTALDKVEAFGIDPTNAFGFWNWVGGRYSVDSAVGTSLAVVLGPERFEDFLRGFHTIDEYFATTPFEKNVVALMGLLNVWYVNFFKAHSHAVLPYNQYLHRFPAYLQQLTMESNGKSVRWDGTPVTTETGEIFWGEPGTNGQHAFYQLIHQGTRLIPADFIAFVNTKNPTQDGDQDVHELFLGNFLAQTKALAFGKTADEVRADGETREDVIPARVFTGNRPTTSILGDDLTPYALGELIALYEHITLVEGTVWGLDSYDQWGVELGKVLAKQITPAISQDDDALAAQDQSTQGLIKFYRAHRR</sequence>
<reference evidence="10 11" key="1">
    <citation type="journal article" date="2017" name="BMC Genomics">
        <title>Comparative genomic and phylogenomic analyses of the Bifidobacteriaceae family.</title>
        <authorList>
            <person name="Lugli G.A."/>
            <person name="Milani C."/>
            <person name="Turroni F."/>
            <person name="Duranti S."/>
            <person name="Mancabelli L."/>
            <person name="Mangifesta M."/>
            <person name="Ferrario C."/>
            <person name="Modesto M."/>
            <person name="Mattarelli P."/>
            <person name="Jiri K."/>
            <person name="van Sinderen D."/>
            <person name="Ventura M."/>
        </authorList>
    </citation>
    <scope>NUCLEOTIDE SEQUENCE [LARGE SCALE GENOMIC DNA]</scope>
    <source>
        <strain evidence="10 11">DSM 24744</strain>
    </source>
</reference>
<dbReference type="PROSITE" id="PS00174">
    <property type="entry name" value="P_GLUCOSE_ISOMERASE_2"/>
    <property type="match status" value="1"/>
</dbReference>
<dbReference type="PROSITE" id="PS00765">
    <property type="entry name" value="P_GLUCOSE_ISOMERASE_1"/>
    <property type="match status" value="1"/>
</dbReference>
<evidence type="ECO:0000313" key="10">
    <source>
        <dbReference type="EMBL" id="OZG51329.1"/>
    </source>
</evidence>
<dbReference type="Gene3D" id="3.40.50.10490">
    <property type="entry name" value="Glucose-6-phosphate isomerase like protein, domain 1"/>
    <property type="match status" value="2"/>
</dbReference>
<dbReference type="EC" id="5.3.1.9" evidence="8"/>
<comment type="subcellular location">
    <subcellularLocation>
        <location evidence="8">Cytoplasm</location>
    </subcellularLocation>
</comment>
<dbReference type="InterPro" id="IPR035482">
    <property type="entry name" value="SIS_PGI_2"/>
</dbReference>
<feature type="active site" evidence="8">
    <location>
        <position position="529"/>
    </location>
</feature>
<dbReference type="GO" id="GO:0097367">
    <property type="term" value="F:carbohydrate derivative binding"/>
    <property type="evidence" value="ECO:0007669"/>
    <property type="project" value="InterPro"/>
</dbReference>
<dbReference type="InterPro" id="IPR018189">
    <property type="entry name" value="Phosphoglucose_isomerase_CS"/>
</dbReference>
<evidence type="ECO:0000256" key="2">
    <source>
        <dbReference type="ARBA" id="ARBA00006604"/>
    </source>
</evidence>
<keyword evidence="3 8" id="KW-0312">Gluconeogenesis</keyword>
<dbReference type="PROSITE" id="PS51463">
    <property type="entry name" value="P_GLUCOSE_ISOMERASE_3"/>
    <property type="match status" value="1"/>
</dbReference>
<gene>
    <name evidence="8" type="primary">pgi</name>
    <name evidence="10" type="ORF">PSSU_0952</name>
</gene>
<dbReference type="UniPathway" id="UPA00138"/>
<dbReference type="HAMAP" id="MF_00473">
    <property type="entry name" value="G6P_isomerase"/>
    <property type="match status" value="1"/>
</dbReference>
<dbReference type="GO" id="GO:0006096">
    <property type="term" value="P:glycolytic process"/>
    <property type="evidence" value="ECO:0007669"/>
    <property type="project" value="UniProtKB-UniRule"/>
</dbReference>
<dbReference type="GO" id="GO:0048029">
    <property type="term" value="F:monosaccharide binding"/>
    <property type="evidence" value="ECO:0007669"/>
    <property type="project" value="TreeGrafter"/>
</dbReference>
<dbReference type="PANTHER" id="PTHR11469">
    <property type="entry name" value="GLUCOSE-6-PHOSPHATE ISOMERASE"/>
    <property type="match status" value="1"/>
</dbReference>
<dbReference type="RefSeq" id="WP_094691308.1">
    <property type="nucleotide sequence ID" value="NZ_JBQKGU010000005.1"/>
</dbReference>
<dbReference type="CDD" id="cd05016">
    <property type="entry name" value="SIS_PGI_2"/>
    <property type="match status" value="1"/>
</dbReference>
<dbReference type="PRINTS" id="PR00662">
    <property type="entry name" value="G6PISOMERASE"/>
</dbReference>
<accession>A0A261EWU2</accession>
<organism evidence="10 11">
    <name type="scientific">Pseudoscardovia suis</name>
    <dbReference type="NCBI Taxonomy" id="987063"/>
    <lineage>
        <taxon>Bacteria</taxon>
        <taxon>Bacillati</taxon>
        <taxon>Actinomycetota</taxon>
        <taxon>Actinomycetes</taxon>
        <taxon>Bifidobacteriales</taxon>
        <taxon>Bifidobacteriaceae</taxon>
        <taxon>Pseudoscardovia</taxon>
    </lineage>
</organism>
<evidence type="ECO:0000256" key="7">
    <source>
        <dbReference type="ARBA" id="ARBA00029321"/>
    </source>
</evidence>
<keyword evidence="4 8" id="KW-0963">Cytoplasm</keyword>
<comment type="catalytic activity">
    <reaction evidence="7 8 9">
        <text>alpha-D-glucose 6-phosphate = beta-D-fructose 6-phosphate</text>
        <dbReference type="Rhea" id="RHEA:11816"/>
        <dbReference type="ChEBI" id="CHEBI:57634"/>
        <dbReference type="ChEBI" id="CHEBI:58225"/>
        <dbReference type="EC" id="5.3.1.9"/>
    </reaction>
</comment>
<dbReference type="SUPFAM" id="SSF53697">
    <property type="entry name" value="SIS domain"/>
    <property type="match status" value="1"/>
</dbReference>
<dbReference type="InterPro" id="IPR001672">
    <property type="entry name" value="G6P_Isomerase"/>
</dbReference>
<evidence type="ECO:0000256" key="3">
    <source>
        <dbReference type="ARBA" id="ARBA00022432"/>
    </source>
</evidence>
<dbReference type="InterPro" id="IPR046348">
    <property type="entry name" value="SIS_dom_sf"/>
</dbReference>
<evidence type="ECO:0000256" key="6">
    <source>
        <dbReference type="ARBA" id="ARBA00023235"/>
    </source>
</evidence>
<keyword evidence="6 8" id="KW-0413">Isomerase</keyword>
<feature type="active site" description="Proton donor" evidence="8">
    <location>
        <position position="373"/>
    </location>
</feature>
<evidence type="ECO:0000256" key="8">
    <source>
        <dbReference type="HAMAP-Rule" id="MF_00473"/>
    </source>
</evidence>
<keyword evidence="11" id="KW-1185">Reference proteome</keyword>
<dbReference type="Pfam" id="PF00342">
    <property type="entry name" value="PGI"/>
    <property type="match status" value="1"/>
</dbReference>
<dbReference type="AlphaFoldDB" id="A0A261EWU2"/>
<dbReference type="EMBL" id="MWWQ01000008">
    <property type="protein sequence ID" value="OZG51329.1"/>
    <property type="molecule type" value="Genomic_DNA"/>
</dbReference>
<dbReference type="GO" id="GO:0005829">
    <property type="term" value="C:cytosol"/>
    <property type="evidence" value="ECO:0007669"/>
    <property type="project" value="TreeGrafter"/>
</dbReference>
<comment type="similarity">
    <text evidence="2 8 9">Belongs to the GPI family.</text>
</comment>
<comment type="function">
    <text evidence="8">Catalyzes the reversible isomerization of glucose-6-phosphate to fructose-6-phosphate.</text>
</comment>
<dbReference type="Gene3D" id="1.10.1390.10">
    <property type="match status" value="1"/>
</dbReference>
<dbReference type="Proteomes" id="UP000216454">
    <property type="component" value="Unassembled WGS sequence"/>
</dbReference>
<dbReference type="FunFam" id="3.40.50.10490:FF:000018">
    <property type="entry name" value="Glucose-6-phosphate isomerase"/>
    <property type="match status" value="1"/>
</dbReference>
<evidence type="ECO:0000256" key="1">
    <source>
        <dbReference type="ARBA" id="ARBA00004926"/>
    </source>
</evidence>
<dbReference type="GO" id="GO:0006094">
    <property type="term" value="P:gluconeogenesis"/>
    <property type="evidence" value="ECO:0007669"/>
    <property type="project" value="UniProtKB-UniRule"/>
</dbReference>
<dbReference type="InterPro" id="IPR023096">
    <property type="entry name" value="G6P_Isomerase_C"/>
</dbReference>
<evidence type="ECO:0000256" key="4">
    <source>
        <dbReference type="ARBA" id="ARBA00022490"/>
    </source>
</evidence>
<keyword evidence="5 8" id="KW-0324">Glycolysis</keyword>
<dbReference type="OrthoDB" id="140919at2"/>
<name>A0A261EWU2_9BIFI</name>